<keyword evidence="1" id="KW-0812">Transmembrane</keyword>
<feature type="transmembrane region" description="Helical" evidence="1">
    <location>
        <begin position="50"/>
        <end position="76"/>
    </location>
</feature>
<keyword evidence="3" id="KW-1185">Reference proteome</keyword>
<protein>
    <recommendedName>
        <fullName evidence="4">DUF4184 family protein</fullName>
    </recommendedName>
</protein>
<dbReference type="Proteomes" id="UP000076796">
    <property type="component" value="Unassembled WGS sequence"/>
</dbReference>
<keyword evidence="1" id="KW-1133">Transmembrane helix</keyword>
<comment type="caution">
    <text evidence="2">The sequence shown here is derived from an EMBL/GenBank/DDBJ whole genome shotgun (WGS) entry which is preliminary data.</text>
</comment>
<gene>
    <name evidence="2" type="ORF">AWU65_23820</name>
</gene>
<accession>A0A163M514</accession>
<feature type="transmembrane region" description="Helical" evidence="1">
    <location>
        <begin position="96"/>
        <end position="118"/>
    </location>
</feature>
<evidence type="ECO:0008006" key="4">
    <source>
        <dbReference type="Google" id="ProtNLM"/>
    </source>
</evidence>
<dbReference type="EMBL" id="LWMH01000001">
    <property type="protein sequence ID" value="KZS48745.1"/>
    <property type="molecule type" value="Genomic_DNA"/>
</dbReference>
<feature type="transmembrane region" description="Helical" evidence="1">
    <location>
        <begin position="213"/>
        <end position="239"/>
    </location>
</feature>
<reference evidence="2" key="1">
    <citation type="journal article" date="2016" name="Genome Announc.">
        <title>Draft genomes of two strains of Paenibacillus glucanolyticus with capability to degrade lignocellulose.</title>
        <authorList>
            <person name="Mathews S.L."/>
            <person name="Pawlak J."/>
            <person name="Grunden A.M."/>
        </authorList>
    </citation>
    <scope>NUCLEOTIDE SEQUENCE [LARGE SCALE GENOMIC DNA]</scope>
    <source>
        <strain evidence="2">SLM1</strain>
    </source>
</reference>
<evidence type="ECO:0000256" key="1">
    <source>
        <dbReference type="SAM" id="Phobius"/>
    </source>
</evidence>
<dbReference type="OrthoDB" id="8481923at2"/>
<dbReference type="AlphaFoldDB" id="A0A163M514"/>
<dbReference type="STRING" id="59843.A3958_23085"/>
<proteinExistence type="predicted"/>
<name>A0A163M514_9BACL</name>
<dbReference type="Pfam" id="PF13803">
    <property type="entry name" value="DUF4184"/>
    <property type="match status" value="1"/>
</dbReference>
<keyword evidence="1" id="KW-0472">Membrane</keyword>
<evidence type="ECO:0000313" key="2">
    <source>
        <dbReference type="EMBL" id="KZS48745.1"/>
    </source>
</evidence>
<evidence type="ECO:0000313" key="3">
    <source>
        <dbReference type="Proteomes" id="UP000076796"/>
    </source>
</evidence>
<dbReference type="RefSeq" id="WP_063479530.1">
    <property type="nucleotide sequence ID" value="NZ_CP147845.1"/>
</dbReference>
<dbReference type="InterPro" id="IPR025238">
    <property type="entry name" value="DUF4184"/>
</dbReference>
<organism evidence="2 3">
    <name type="scientific">Paenibacillus glucanolyticus</name>
    <dbReference type="NCBI Taxonomy" id="59843"/>
    <lineage>
        <taxon>Bacteria</taxon>
        <taxon>Bacillati</taxon>
        <taxon>Bacillota</taxon>
        <taxon>Bacilli</taxon>
        <taxon>Bacillales</taxon>
        <taxon>Paenibacillaceae</taxon>
        <taxon>Paenibacillus</taxon>
    </lineage>
</organism>
<dbReference type="GeneID" id="97555679"/>
<sequence length="243" mass="28026">MPFTFAHPVITMPWWRKKSLPVSALVIGCMAPDFEYFIRFRAASVWSHEGLGVILFNLPMIVLLYLLFECVARPVLHVYLPSWFPYRWSREGKLPISLKGWLLVLVMGMTGVATHLLWDQFTHKGAWLVNHIPLLTQTIQMGSIHIPVYKLCQHGSTLLGLGLIVWWIHRHLYVMPEKRKYQHPILPFWCVWAAIFIVMMVMAMITVVDGDGLAFILQLVVPAISSFLLALLMTCLVFWSRAR</sequence>
<feature type="transmembrane region" description="Helical" evidence="1">
    <location>
        <begin position="185"/>
        <end position="207"/>
    </location>
</feature>